<sequence>MNTNPATPTTTAARPAHAFTPYTNASTIRHYDKVSVLAFHWENDNLQVVPLENELLHVFRDDYRFETSSFTIPARQGVISHSALLRHLMGHADGAAGPHTLRIYVYSGHSHDPGMTGRSWNLVGDLSPNRPALDWWGIQCNLEMYSGSVCYIFDTCSAVSMVFKSYQGAELISASSWNTIAPAAHNTSFTRALIDTLLEMRHENSTLATVYSNLMRQIETNSDLSGLHQQAWHTKCHHRQYGLDRHAGRRDQSAARNRLRVLLSVNIDDINDPRALDMEFWRQWSSQVFPGMPPDSIKVEALYMGSFTVLFSIPVEMWVMSPWKLYSTFLIIAIIIAIIMAIIIVTIVTIDINRPGQPHKHLQTVSHTNKHSRHTLTERFSHRVCTPHTIRYLRGQVPLIRRTSHHPPETRHAAKCLSFDAPLTIRYLRGQYLSFDVYTSQSATVHASLKPYINTAPNAPTAYQSLYKTFAVHTYNTGFDKFHKWITLKYTNHIATTPQHFAINLRPSTNELSEHILISTFSYFVISENRRLTNHPNFTSDPVFYDANAIHQSGNASAKPNHFCTLHQRKTAHTSEECFRNPANANANNNTNATKLANVIYAPALTSNSNPIVRYNNLFNN</sequence>
<accession>A0A1V6N6R2</accession>
<organism evidence="2 3">
    <name type="scientific">Penicillium polonicum</name>
    <dbReference type="NCBI Taxonomy" id="60169"/>
    <lineage>
        <taxon>Eukaryota</taxon>
        <taxon>Fungi</taxon>
        <taxon>Dikarya</taxon>
        <taxon>Ascomycota</taxon>
        <taxon>Pezizomycotina</taxon>
        <taxon>Eurotiomycetes</taxon>
        <taxon>Eurotiomycetidae</taxon>
        <taxon>Eurotiales</taxon>
        <taxon>Aspergillaceae</taxon>
        <taxon>Penicillium</taxon>
    </lineage>
</organism>
<dbReference type="AlphaFoldDB" id="A0A1V6N6R2"/>
<dbReference type="OrthoDB" id="4760831at2759"/>
<keyword evidence="1" id="KW-0472">Membrane</keyword>
<feature type="transmembrane region" description="Helical" evidence="1">
    <location>
        <begin position="326"/>
        <end position="350"/>
    </location>
</feature>
<evidence type="ECO:0000313" key="3">
    <source>
        <dbReference type="Proteomes" id="UP000191408"/>
    </source>
</evidence>
<comment type="caution">
    <text evidence="2">The sequence shown here is derived from an EMBL/GenBank/DDBJ whole genome shotgun (WGS) entry which is preliminary data.</text>
</comment>
<evidence type="ECO:0000313" key="2">
    <source>
        <dbReference type="EMBL" id="OQD60302.1"/>
    </source>
</evidence>
<keyword evidence="1" id="KW-0812">Transmembrane</keyword>
<dbReference type="Proteomes" id="UP000191408">
    <property type="component" value="Unassembled WGS sequence"/>
</dbReference>
<keyword evidence="3" id="KW-1185">Reference proteome</keyword>
<feature type="transmembrane region" description="Helical" evidence="1">
    <location>
        <begin position="301"/>
        <end position="320"/>
    </location>
</feature>
<protein>
    <submittedName>
        <fullName evidence="2">Uncharacterized protein</fullName>
    </submittedName>
</protein>
<name>A0A1V6N6R2_PENPO</name>
<evidence type="ECO:0000256" key="1">
    <source>
        <dbReference type="SAM" id="Phobius"/>
    </source>
</evidence>
<proteinExistence type="predicted"/>
<dbReference type="EMBL" id="MDYM01000025">
    <property type="protein sequence ID" value="OQD60302.1"/>
    <property type="molecule type" value="Genomic_DNA"/>
</dbReference>
<keyword evidence="1" id="KW-1133">Transmembrane helix</keyword>
<reference evidence="3" key="1">
    <citation type="journal article" date="2017" name="Nat. Microbiol.">
        <title>Global analysis of biosynthetic gene clusters reveals vast potential of secondary metabolite production in Penicillium species.</title>
        <authorList>
            <person name="Nielsen J.C."/>
            <person name="Grijseels S."/>
            <person name="Prigent S."/>
            <person name="Ji B."/>
            <person name="Dainat J."/>
            <person name="Nielsen K.F."/>
            <person name="Frisvad J.C."/>
            <person name="Workman M."/>
            <person name="Nielsen J."/>
        </authorList>
    </citation>
    <scope>NUCLEOTIDE SEQUENCE [LARGE SCALE GENOMIC DNA]</scope>
    <source>
        <strain evidence="3">IBT 4502</strain>
    </source>
</reference>
<gene>
    <name evidence="2" type="ORF">PENPOL_c025G06459</name>
</gene>